<keyword evidence="1" id="KW-0808">Transferase</keyword>
<accession>A0ABS8ZLZ2</accession>
<dbReference type="InterPro" id="IPR029063">
    <property type="entry name" value="SAM-dependent_MTases_sf"/>
</dbReference>
<protein>
    <submittedName>
        <fullName evidence="1">Class I SAM-dependent methyltransferase</fullName>
    </submittedName>
</protein>
<evidence type="ECO:0000313" key="2">
    <source>
        <dbReference type="Proteomes" id="UP001521150"/>
    </source>
</evidence>
<keyword evidence="2" id="KW-1185">Reference proteome</keyword>
<proteinExistence type="predicted"/>
<dbReference type="EMBL" id="JAJVCN010000003">
    <property type="protein sequence ID" value="MCE7008811.1"/>
    <property type="molecule type" value="Genomic_DNA"/>
</dbReference>
<dbReference type="Proteomes" id="UP001521150">
    <property type="component" value="Unassembled WGS sequence"/>
</dbReference>
<sequence length="198" mass="21169">MTGFDLALKSTECWLELASGERIALPVDRWRATSTADEMLLAHCSGPTLDIGCGPGRLTSALSGRGVPALGVDVSPVAVAQTLARGAVAVQRDVFDPLPGEGRWHSVLLADGNIGIGGDPVRLLRRIRQLISHNGKVLAEVELPGFGLRHQPVRVNGTGAWFPWAWVGADAIDSLAAQAGFETRWVAEGGDRWFTELR</sequence>
<evidence type="ECO:0000313" key="1">
    <source>
        <dbReference type="EMBL" id="MCE7008811.1"/>
    </source>
</evidence>
<dbReference type="GO" id="GO:0008168">
    <property type="term" value="F:methyltransferase activity"/>
    <property type="evidence" value="ECO:0007669"/>
    <property type="project" value="UniProtKB-KW"/>
</dbReference>
<name>A0ABS8ZLZ2_9PSEU</name>
<dbReference type="Pfam" id="PF13489">
    <property type="entry name" value="Methyltransf_23"/>
    <property type="match status" value="1"/>
</dbReference>
<dbReference type="CDD" id="cd02440">
    <property type="entry name" value="AdoMet_MTases"/>
    <property type="match status" value="1"/>
</dbReference>
<gene>
    <name evidence="1" type="ORF">LWC34_39275</name>
</gene>
<dbReference type="RefSeq" id="WP_233730275.1">
    <property type="nucleotide sequence ID" value="NZ_JAJVCN010000003.1"/>
</dbReference>
<dbReference type="Gene3D" id="3.40.50.150">
    <property type="entry name" value="Vaccinia Virus protein VP39"/>
    <property type="match status" value="1"/>
</dbReference>
<dbReference type="GO" id="GO:0032259">
    <property type="term" value="P:methylation"/>
    <property type="evidence" value="ECO:0007669"/>
    <property type="project" value="UniProtKB-KW"/>
</dbReference>
<comment type="caution">
    <text evidence="1">The sequence shown here is derived from an EMBL/GenBank/DDBJ whole genome shotgun (WGS) entry which is preliminary data.</text>
</comment>
<keyword evidence="1" id="KW-0489">Methyltransferase</keyword>
<organism evidence="1 2">
    <name type="scientific">Kibdelosporangium philippinense</name>
    <dbReference type="NCBI Taxonomy" id="211113"/>
    <lineage>
        <taxon>Bacteria</taxon>
        <taxon>Bacillati</taxon>
        <taxon>Actinomycetota</taxon>
        <taxon>Actinomycetes</taxon>
        <taxon>Pseudonocardiales</taxon>
        <taxon>Pseudonocardiaceae</taxon>
        <taxon>Kibdelosporangium</taxon>
    </lineage>
</organism>
<reference evidence="1 2" key="1">
    <citation type="submission" date="2021-12" db="EMBL/GenBank/DDBJ databases">
        <title>Genome sequence of Kibdelosporangium philippinense ATCC 49844.</title>
        <authorList>
            <person name="Fedorov E.A."/>
            <person name="Omeragic M."/>
            <person name="Shalygina K.F."/>
            <person name="Maclea K.S."/>
        </authorList>
    </citation>
    <scope>NUCLEOTIDE SEQUENCE [LARGE SCALE GENOMIC DNA]</scope>
    <source>
        <strain evidence="1 2">ATCC 49844</strain>
    </source>
</reference>
<dbReference type="SUPFAM" id="SSF53335">
    <property type="entry name" value="S-adenosyl-L-methionine-dependent methyltransferases"/>
    <property type="match status" value="1"/>
</dbReference>